<accession>A0A286RF08</accession>
<dbReference type="SUPFAM" id="SSF51735">
    <property type="entry name" value="NAD(P)-binding Rossmann-fold domains"/>
    <property type="match status" value="1"/>
</dbReference>
<feature type="domain" description="Gfo/Idh/MocA-like oxidoreductase bacterial type C-terminal" evidence="2">
    <location>
        <begin position="208"/>
        <end position="431"/>
    </location>
</feature>
<dbReference type="GO" id="GO:0000166">
    <property type="term" value="F:nucleotide binding"/>
    <property type="evidence" value="ECO:0007669"/>
    <property type="project" value="InterPro"/>
</dbReference>
<dbReference type="GO" id="GO:0050112">
    <property type="term" value="F:inositol 2-dehydrogenase (NAD+) activity"/>
    <property type="evidence" value="ECO:0007669"/>
    <property type="project" value="UniProtKB-EC"/>
</dbReference>
<dbReference type="InterPro" id="IPR006311">
    <property type="entry name" value="TAT_signal"/>
</dbReference>
<proteinExistence type="predicted"/>
<keyword evidence="4" id="KW-1185">Reference proteome</keyword>
<dbReference type="Gene3D" id="3.30.360.10">
    <property type="entry name" value="Dihydrodipicolinate Reductase, domain 2"/>
    <property type="match status" value="1"/>
</dbReference>
<evidence type="ECO:0000259" key="2">
    <source>
        <dbReference type="Pfam" id="PF19051"/>
    </source>
</evidence>
<dbReference type="OrthoDB" id="246832at2"/>
<dbReference type="EMBL" id="CP018477">
    <property type="protein sequence ID" value="ASV74538.1"/>
    <property type="molecule type" value="Genomic_DNA"/>
</dbReference>
<dbReference type="InterPro" id="IPR000683">
    <property type="entry name" value="Gfo/Idh/MocA-like_OxRdtase_N"/>
</dbReference>
<dbReference type="SUPFAM" id="SSF55347">
    <property type="entry name" value="Glyceraldehyde-3-phosphate dehydrogenase-like, C-terminal domain"/>
    <property type="match status" value="1"/>
</dbReference>
<dbReference type="Proteomes" id="UP000215086">
    <property type="component" value="Chromosome"/>
</dbReference>
<keyword evidence="3" id="KW-0560">Oxidoreductase</keyword>
<name>A0A286RF08_9BACT</name>
<dbReference type="PROSITE" id="PS51318">
    <property type="entry name" value="TAT"/>
    <property type="match status" value="1"/>
</dbReference>
<dbReference type="AlphaFoldDB" id="A0A286RF08"/>
<protein>
    <submittedName>
        <fullName evidence="3">Myo-inositol 2-dehydrogenase</fullName>
        <ecNumber evidence="3">1.1.1.18</ecNumber>
    </submittedName>
</protein>
<dbReference type="PANTHER" id="PTHR43818">
    <property type="entry name" value="BCDNA.GH03377"/>
    <property type="match status" value="1"/>
</dbReference>
<dbReference type="RefSeq" id="WP_095414827.1">
    <property type="nucleotide sequence ID" value="NZ_CP018477.1"/>
</dbReference>
<evidence type="ECO:0000313" key="3">
    <source>
        <dbReference type="EMBL" id="ASV74538.1"/>
    </source>
</evidence>
<reference evidence="3 4" key="1">
    <citation type="journal article" name="Front. Microbiol.">
        <title>Sugar Metabolism of the First Thermophilic Planctomycete Thermogutta terrifontis: Comparative Genomic and Transcriptomic Approaches.</title>
        <authorList>
            <person name="Elcheninov A.G."/>
            <person name="Menzel P."/>
            <person name="Gudbergsdottir S.R."/>
            <person name="Slesarev A.I."/>
            <person name="Kadnikov V.V."/>
            <person name="Krogh A."/>
            <person name="Bonch-Osmolovskaya E.A."/>
            <person name="Peng X."/>
            <person name="Kublanov I.V."/>
        </authorList>
    </citation>
    <scope>NUCLEOTIDE SEQUENCE [LARGE SCALE GENOMIC DNA]</scope>
    <source>
        <strain evidence="3 4">R1</strain>
    </source>
</reference>
<dbReference type="InterPro" id="IPR050463">
    <property type="entry name" value="Gfo/Idh/MocA_oxidrdct_glycsds"/>
</dbReference>
<dbReference type="InterPro" id="IPR036291">
    <property type="entry name" value="NAD(P)-bd_dom_sf"/>
</dbReference>
<feature type="domain" description="Gfo/Idh/MocA-like oxidoreductase N-terminal" evidence="1">
    <location>
        <begin position="46"/>
        <end position="168"/>
    </location>
</feature>
<dbReference type="Pfam" id="PF19051">
    <property type="entry name" value="GFO_IDH_MocA_C2"/>
    <property type="match status" value="1"/>
</dbReference>
<dbReference type="InterPro" id="IPR043906">
    <property type="entry name" value="Gfo/Idh/MocA_OxRdtase_bact_C"/>
</dbReference>
<sequence>MSRRNASLSRRDMLKASAAAMALPTIIARSALGSAEQPAPSERLTLGFIGMGKQNQYHLDAFLRMKDVHVLAVCEVDTTRRNFSVEKVNKAYENTDCAGYNDYRELIARKDIDAVVIATPDHWHTHPIVDACKAKKHIYCEKPLTLTIAEAKLCIDAVNKYGVVFQTGSQQRSSREFRIACEAVRNGRIGKIKQVYAAVGGPSRFCDLPEEPMEPGLDWNMWLGQAPMRPYNSVLSPRGVHNHFPNWRAYREYSGGGMTDWGAHHFDIAQWGLGMDDSGPVEVIPPDDPEKGQGVRWIYANGVELIHGGYEGRGGVNFVGTDGVVYVDRGKLQSWPDEVVKEPLKDSEKVRLYESPGHHRDWLNAIRENRQPICPVEVGARSVTVCHLGNLAYWTGKRLKWDPQNWKFVEPAEANEWLDGIRKEPRRDPWQLPTI</sequence>
<dbReference type="Pfam" id="PF01408">
    <property type="entry name" value="GFO_IDH_MocA"/>
    <property type="match status" value="1"/>
</dbReference>
<organism evidence="3 4">
    <name type="scientific">Thermogutta terrifontis</name>
    <dbReference type="NCBI Taxonomy" id="1331910"/>
    <lineage>
        <taxon>Bacteria</taxon>
        <taxon>Pseudomonadati</taxon>
        <taxon>Planctomycetota</taxon>
        <taxon>Planctomycetia</taxon>
        <taxon>Pirellulales</taxon>
        <taxon>Thermoguttaceae</taxon>
        <taxon>Thermogutta</taxon>
    </lineage>
</organism>
<gene>
    <name evidence="3" type="ORF">THTE_1936</name>
</gene>
<dbReference type="KEGG" id="ttf:THTE_1936"/>
<dbReference type="PANTHER" id="PTHR43818:SF5">
    <property type="entry name" value="OXIDOREDUCTASE FAMILY PROTEIN"/>
    <property type="match status" value="1"/>
</dbReference>
<dbReference type="EC" id="1.1.1.18" evidence="3"/>
<evidence type="ECO:0000313" key="4">
    <source>
        <dbReference type="Proteomes" id="UP000215086"/>
    </source>
</evidence>
<dbReference type="Gene3D" id="3.40.50.720">
    <property type="entry name" value="NAD(P)-binding Rossmann-like Domain"/>
    <property type="match status" value="1"/>
</dbReference>
<evidence type="ECO:0000259" key="1">
    <source>
        <dbReference type="Pfam" id="PF01408"/>
    </source>
</evidence>